<accession>A0A8T0GZY7</accession>
<evidence type="ECO:0000256" key="7">
    <source>
        <dbReference type="ARBA" id="ARBA00023136"/>
    </source>
</evidence>
<dbReference type="InterPro" id="IPR016024">
    <property type="entry name" value="ARM-type_fold"/>
</dbReference>
<dbReference type="FunFam" id="1.10.220.20:FF:000002">
    <property type="entry name" value="Brefeldin A-inhibited guanine nucleotide-exchange protein 1"/>
    <property type="match status" value="1"/>
</dbReference>
<comment type="caution">
    <text evidence="10">The sequence shown here is derived from an EMBL/GenBank/DDBJ whole genome shotgun (WGS) entry which is preliminary data.</text>
</comment>
<dbReference type="InterPro" id="IPR011989">
    <property type="entry name" value="ARM-like"/>
</dbReference>
<organism evidence="10 11">
    <name type="scientific">Ceratodon purpureus</name>
    <name type="common">Fire moss</name>
    <name type="synonym">Dicranum purpureum</name>
    <dbReference type="NCBI Taxonomy" id="3225"/>
    <lineage>
        <taxon>Eukaryota</taxon>
        <taxon>Viridiplantae</taxon>
        <taxon>Streptophyta</taxon>
        <taxon>Embryophyta</taxon>
        <taxon>Bryophyta</taxon>
        <taxon>Bryophytina</taxon>
        <taxon>Bryopsida</taxon>
        <taxon>Dicranidae</taxon>
        <taxon>Pseudoditrichales</taxon>
        <taxon>Ditrichaceae</taxon>
        <taxon>Ceratodon</taxon>
    </lineage>
</organism>
<dbReference type="PANTHER" id="PTHR10663">
    <property type="entry name" value="GUANYL-NUCLEOTIDE EXCHANGE FACTOR"/>
    <property type="match status" value="1"/>
</dbReference>
<feature type="compositionally biased region" description="Polar residues" evidence="8">
    <location>
        <begin position="1460"/>
        <end position="1475"/>
    </location>
</feature>
<reference evidence="10" key="1">
    <citation type="submission" date="2020-06" db="EMBL/GenBank/DDBJ databases">
        <title>WGS assembly of Ceratodon purpureus strain R40.</title>
        <authorList>
            <person name="Carey S.B."/>
            <person name="Jenkins J."/>
            <person name="Shu S."/>
            <person name="Lovell J.T."/>
            <person name="Sreedasyam A."/>
            <person name="Maumus F."/>
            <person name="Tiley G.P."/>
            <person name="Fernandez-Pozo N."/>
            <person name="Barry K."/>
            <person name="Chen C."/>
            <person name="Wang M."/>
            <person name="Lipzen A."/>
            <person name="Daum C."/>
            <person name="Saski C.A."/>
            <person name="Payton A.C."/>
            <person name="Mcbreen J.C."/>
            <person name="Conrad R.E."/>
            <person name="Kollar L.M."/>
            <person name="Olsson S."/>
            <person name="Huttunen S."/>
            <person name="Landis J.B."/>
            <person name="Wickett N.J."/>
            <person name="Johnson M.G."/>
            <person name="Rensing S.A."/>
            <person name="Grimwood J."/>
            <person name="Schmutz J."/>
            <person name="Mcdaniel S.F."/>
        </authorList>
    </citation>
    <scope>NUCLEOTIDE SEQUENCE</scope>
    <source>
        <strain evidence="10">R40</strain>
    </source>
</reference>
<dbReference type="GO" id="GO:0005802">
    <property type="term" value="C:trans-Golgi network"/>
    <property type="evidence" value="ECO:0007669"/>
    <property type="project" value="TreeGrafter"/>
</dbReference>
<gene>
    <name evidence="10" type="ORF">KC19_8G076200</name>
</gene>
<sequence>MAEAGGAFVTRAFERMLKDSAGRKYGSLQTALKAYLERKPAQFPPESQGLPVFRDEISVAHENASEGDPSSPVESDIKSVDASPVPSPAKPSTGQAAAATLAEAGHTLEGSEADLVILPLRLAFETKQPKLVEPALDCLHKLISYGHIVGEAGVDGGRNAQLATEILNMVCASADTAAPDSLVLQVIKVVLTAVASPSFQVHGECLLTAVRTCYNIVLSSKNFVNQATAKATLTQMINIVLRRMESDAELQSSSAESPKDSQASSSNDPVSTSNGNVVHVENGQIEAESQPVYSRTTTIVIDPDTGEARNAVTGETMEMPPQSPRPTPMTPPPVPIAEFQQLATESDLQGIEAALDRAVTSEGAIRNHDGRDLDLLTLGQKDALLVLRTICKMAMKDGSDDLLSRTKLLSLELLQGCLESVNYAFTTNFPFIDLVKAYLCYALLRSCVSPTAAVFQLAVNIFFIMMQRYRDSLKAELGIFFNLIVLRSLDTDCPPHQRTAVLKMLEKACNDPQMLADIFVNYDCDLDATNLFERMVNSLSRLAQGTPDGDPNVAIASQNIALKSSALQCLVSVLRSLGTWTSKQRGNGPVFPDLSVPEREDNVDGVNAAGTDLEVNDDTKTITQTDEFEKAKALKVTKESAVAKFNLKPSNGIKFLFEHNLVSKEPKAVAQFLRDSPGLDKKMIGDYLGQHEDFPLSVMHAYVDALNFSGMKFDKAIRIFLNGFRLPGEAQKIDRIMEKFAERYCQDNPNLFKKADTAYILAYAVILLNTDAHNPMVTNKMTKSDFVRMNSSSDVDENAPPELLEEIYDSIVREEIRLKDDDSKRERSEERSSLVSILNLGGFRGKAVVDSKKESDEIFELTQSVFKKAGFKKGVFHKAEHQDLARPMLEAVGWPLLAAFSVTMEDSDNKSRVLLCMEGVRLGVHLTKALAMETMRYAFLTSLVRFTFLHAPREMRSKNVEALKTLLSMCQTEPAALQDTWNAVLECVSRLEFIISTPGIVSTLMQGSNQISRDSMVLSLTELTGKPTEQVFVNSVRLPSDVIVEFFAALCGVSAEELRQSPPRVFSLVKLVEISYYNMTRIRMVWGRIWAVLSLHFVAAGNHSDEKIAMYAIDSLRQIAIKYLERAELANFTFQNDILKPFVVIMRSSKNPTIRALIVDCIVQMIKSKVGSIKSGWRSVFMIFTTAAYDNVGSISDVAFENVEQVILEHFDQVVGDCFIDCVNCLIAFANNKINSETSLKAIALLRICEDRLADGQIPGVVSKLGEDTDQSDLEVAEYYWFPMLAGLSDLTSDPRTEVRNCALEVLFDLLKERGKNFSGQFWNSVFHRVLFPIFDYVRHAGKDGEKPASADQWLRETCIHSLQLLCDLFSSFYKEVSFLLPALLGLLLDCATRPDQTLAAISMGALVRLAEVGGHQFSDKDWTTLLDSIRDACYTTQPVELLNPESLLIFGSDFVSGPRKQSNMTPPVTPPTEQSEADIESSEVLDNGAVEGTSGSIINGGTSTMNRQLSFDSVADDRLERLSVAGSEGSEAIASPKISNQPPGRSFMNSVMDTLLLKNTTFRTVKGKVPADTGVNNSQQELDVTDQGPDGSEVESTSLQNVRTKCVIQLLLMGALDSLQRNHWQRLHPSHKRLIMDTLLSMVDFCASYNSDFNLRSRMQHVSGERPPPNLLRQEIEGTQIYLTVLNKTANGSGDEVRAIGTSEQPLYDPDNAEFTSKAAEQKLREEAERQLVSFCGHILKEVSTLQPAPSEAVQADYHRALDLRSPVTVQVLNAMANTDTLKFKKHLPEFYPYFTKLICSDQMDVRKALGELFKVQMVALLP</sequence>
<evidence type="ECO:0000259" key="9">
    <source>
        <dbReference type="PROSITE" id="PS50190"/>
    </source>
</evidence>
<dbReference type="Gene3D" id="1.10.1000.11">
    <property type="entry name" value="Arf Nucleotide-binding Site Opener,domain 2"/>
    <property type="match status" value="1"/>
</dbReference>
<keyword evidence="4" id="KW-0963">Cytoplasm</keyword>
<feature type="region of interest" description="Disordered" evidence="8">
    <location>
        <begin position="248"/>
        <end position="276"/>
    </location>
</feature>
<feature type="region of interest" description="Disordered" evidence="8">
    <location>
        <begin position="1459"/>
        <end position="1481"/>
    </location>
</feature>
<dbReference type="FunFam" id="1.10.1000.11:FF:000003">
    <property type="entry name" value="Brefeldin A-inhibited guanine nucleotide-exchange protein 1"/>
    <property type="match status" value="1"/>
</dbReference>
<feature type="compositionally biased region" description="Polar residues" evidence="8">
    <location>
        <begin position="249"/>
        <end position="276"/>
    </location>
</feature>
<dbReference type="InterPro" id="IPR032691">
    <property type="entry name" value="Mon2/Sec7/BIG1-like_HUS"/>
</dbReference>
<feature type="region of interest" description="Disordered" evidence="8">
    <location>
        <begin position="1569"/>
        <end position="1599"/>
    </location>
</feature>
<dbReference type="GO" id="GO:0005085">
    <property type="term" value="F:guanyl-nucleotide exchange factor activity"/>
    <property type="evidence" value="ECO:0007669"/>
    <property type="project" value="UniProtKB-KW"/>
</dbReference>
<dbReference type="Proteomes" id="UP000822688">
    <property type="component" value="Chromosome 8"/>
</dbReference>
<evidence type="ECO:0000256" key="1">
    <source>
        <dbReference type="ARBA" id="ARBA00004287"/>
    </source>
</evidence>
<dbReference type="InterPro" id="IPR000904">
    <property type="entry name" value="Sec7_dom"/>
</dbReference>
<dbReference type="Pfam" id="PF16213">
    <property type="entry name" value="DCB"/>
    <property type="match status" value="1"/>
</dbReference>
<evidence type="ECO:0000256" key="8">
    <source>
        <dbReference type="SAM" id="MobiDB-lite"/>
    </source>
</evidence>
<evidence type="ECO:0000313" key="10">
    <source>
        <dbReference type="EMBL" id="KAG0564015.1"/>
    </source>
</evidence>
<keyword evidence="5" id="KW-0344">Guanine-nucleotide releasing factor</keyword>
<dbReference type="EMBL" id="CM026429">
    <property type="protein sequence ID" value="KAG0564015.1"/>
    <property type="molecule type" value="Genomic_DNA"/>
</dbReference>
<evidence type="ECO:0000256" key="4">
    <source>
        <dbReference type="ARBA" id="ARBA00022490"/>
    </source>
</evidence>
<name>A0A8T0GZY7_CERPU</name>
<comment type="subcellular location">
    <subcellularLocation>
        <location evidence="2">Cytoplasm</location>
        <location evidence="2">Cytosol</location>
    </subcellularLocation>
    <subcellularLocation>
        <location evidence="1">Membrane</location>
        <topology evidence="1">Peripheral membrane protein</topology>
        <orientation evidence="1">Cytoplasmic side</orientation>
    </subcellularLocation>
</comment>
<proteinExistence type="predicted"/>
<evidence type="ECO:0000256" key="6">
    <source>
        <dbReference type="ARBA" id="ARBA00022927"/>
    </source>
</evidence>
<dbReference type="GO" id="GO:0032012">
    <property type="term" value="P:regulation of ARF protein signal transduction"/>
    <property type="evidence" value="ECO:0007669"/>
    <property type="project" value="InterPro"/>
</dbReference>
<dbReference type="GO" id="GO:0015031">
    <property type="term" value="P:protein transport"/>
    <property type="evidence" value="ECO:0007669"/>
    <property type="project" value="UniProtKB-KW"/>
</dbReference>
<evidence type="ECO:0000256" key="5">
    <source>
        <dbReference type="ARBA" id="ARBA00022658"/>
    </source>
</evidence>
<dbReference type="SMART" id="SM00222">
    <property type="entry name" value="Sec7"/>
    <property type="match status" value="1"/>
</dbReference>
<dbReference type="InterPro" id="IPR023394">
    <property type="entry name" value="Sec7_C_sf"/>
</dbReference>
<keyword evidence="7" id="KW-0472">Membrane</keyword>
<dbReference type="InterPro" id="IPR035999">
    <property type="entry name" value="Sec7_dom_sf"/>
</dbReference>
<feature type="region of interest" description="Disordered" evidence="8">
    <location>
        <begin position="62"/>
        <end position="96"/>
    </location>
</feature>
<keyword evidence="3" id="KW-0813">Transport</keyword>
<keyword evidence="11" id="KW-1185">Reference proteome</keyword>
<keyword evidence="6" id="KW-0653">Protein transport</keyword>
<dbReference type="Pfam" id="PF12783">
    <property type="entry name" value="Sec7-like_HUS"/>
    <property type="match status" value="1"/>
</dbReference>
<dbReference type="InterPro" id="IPR032629">
    <property type="entry name" value="DCB_dom"/>
</dbReference>
<dbReference type="Gene3D" id="1.10.220.20">
    <property type="match status" value="1"/>
</dbReference>
<dbReference type="InterPro" id="IPR015403">
    <property type="entry name" value="Mon2/Sec7/BIG1-like_HDS"/>
</dbReference>
<dbReference type="GO" id="GO:0016020">
    <property type="term" value="C:membrane"/>
    <property type="evidence" value="ECO:0007669"/>
    <property type="project" value="UniProtKB-SubCell"/>
</dbReference>
<evidence type="ECO:0000256" key="3">
    <source>
        <dbReference type="ARBA" id="ARBA00022448"/>
    </source>
</evidence>
<dbReference type="InterPro" id="IPR046455">
    <property type="entry name" value="Sec7/BIG1-like_C"/>
</dbReference>
<dbReference type="Pfam" id="PF09324">
    <property type="entry name" value="Sec7-like_HDS"/>
    <property type="match status" value="1"/>
</dbReference>
<dbReference type="Gene3D" id="1.25.10.10">
    <property type="entry name" value="Leucine-rich Repeat Variant"/>
    <property type="match status" value="1"/>
</dbReference>
<dbReference type="Pfam" id="PF20252">
    <property type="entry name" value="BIG2_C"/>
    <property type="match status" value="1"/>
</dbReference>
<feature type="domain" description="SEC7" evidence="9">
    <location>
        <begin position="627"/>
        <end position="814"/>
    </location>
</feature>
<dbReference type="PANTHER" id="PTHR10663:SF312">
    <property type="entry name" value="BREFELDIN A-INHIBITED GUANINE NUCLEOTIDE-EXCHANGE PROTEIN 5"/>
    <property type="match status" value="1"/>
</dbReference>
<protein>
    <recommendedName>
        <fullName evidence="9">SEC7 domain-containing protein</fullName>
    </recommendedName>
</protein>
<dbReference type="GO" id="GO:0005829">
    <property type="term" value="C:cytosol"/>
    <property type="evidence" value="ECO:0007669"/>
    <property type="project" value="UniProtKB-SubCell"/>
</dbReference>
<dbReference type="PROSITE" id="PS50190">
    <property type="entry name" value="SEC7"/>
    <property type="match status" value="1"/>
</dbReference>
<dbReference type="Pfam" id="PF01369">
    <property type="entry name" value="Sec7"/>
    <property type="match status" value="1"/>
</dbReference>
<evidence type="ECO:0000313" key="11">
    <source>
        <dbReference type="Proteomes" id="UP000822688"/>
    </source>
</evidence>
<dbReference type="SUPFAM" id="SSF48425">
    <property type="entry name" value="Sec7 domain"/>
    <property type="match status" value="1"/>
</dbReference>
<dbReference type="CDD" id="cd00171">
    <property type="entry name" value="Sec7"/>
    <property type="match status" value="1"/>
</dbReference>
<evidence type="ECO:0000256" key="2">
    <source>
        <dbReference type="ARBA" id="ARBA00004514"/>
    </source>
</evidence>
<dbReference type="SUPFAM" id="SSF48371">
    <property type="entry name" value="ARM repeat"/>
    <property type="match status" value="2"/>
</dbReference>